<feature type="compositionally biased region" description="Low complexity" evidence="3">
    <location>
        <begin position="117"/>
        <end position="131"/>
    </location>
</feature>
<feature type="compositionally biased region" description="Basic residues" evidence="3">
    <location>
        <begin position="91"/>
        <end position="116"/>
    </location>
</feature>
<protein>
    <recommendedName>
        <fullName evidence="6">p-cumate dioxygenase</fullName>
    </recommendedName>
</protein>
<name>A0A246R979_9ACTN</name>
<comment type="similarity">
    <text evidence="1">Belongs to the bacterial ring-hydroxylating dioxygenase beta subunit family.</text>
</comment>
<organism evidence="4 5">
    <name type="scientific">Micromonospora wenchangensis</name>
    <dbReference type="NCBI Taxonomy" id="1185415"/>
    <lineage>
        <taxon>Bacteria</taxon>
        <taxon>Bacillati</taxon>
        <taxon>Actinomycetota</taxon>
        <taxon>Actinomycetes</taxon>
        <taxon>Micromonosporales</taxon>
        <taxon>Micromonosporaceae</taxon>
        <taxon>Micromonospora</taxon>
    </lineage>
</organism>
<sequence>MAVRRGRRAGVGPRAADQDDGQLRRAGRPGHPRRHRGVRGGAARHHRDRRLGRPRPRLERHVAGHGQREAGQPGPLDRRGRDAQLLAALGRKGRGGHQRGRRPAGRYARRRTRHGRCGQVSASSTTAGSRGGVVSVASREVTRAEVEEFLYREAQLLDEWRLDEWLTLIEPGGRLEVPTTDWAGWDATTAGYFVADDYELIQARVKRLKSRKAHAENPHSRTHRMVSNVLLLEAGAETVWISANFIIHRYRDNGAYTYVGRYEHVLKVDPDGLRFRLRRAVPVMESMDPGARLSFIL</sequence>
<gene>
    <name evidence="4" type="ORF">B5D80_32035</name>
</gene>
<dbReference type="GO" id="GO:0016491">
    <property type="term" value="F:oxidoreductase activity"/>
    <property type="evidence" value="ECO:0007669"/>
    <property type="project" value="UniProtKB-KW"/>
</dbReference>
<reference evidence="4 5" key="1">
    <citation type="submission" date="2017-03" db="EMBL/GenBank/DDBJ databases">
        <title>Whole genome sequence of Micromonospora wenchangensis, isolated from mangrove soil.</title>
        <authorList>
            <person name="Yang H."/>
        </authorList>
    </citation>
    <scope>NUCLEOTIDE SEQUENCE [LARGE SCALE GENOMIC DNA]</scope>
    <source>
        <strain evidence="4 5">CCTCC AA 2012002</strain>
    </source>
</reference>
<dbReference type="Gene3D" id="3.10.450.50">
    <property type="match status" value="1"/>
</dbReference>
<feature type="compositionally biased region" description="Basic residues" evidence="3">
    <location>
        <begin position="25"/>
        <end position="55"/>
    </location>
</feature>
<evidence type="ECO:0000256" key="2">
    <source>
        <dbReference type="ARBA" id="ARBA00023002"/>
    </source>
</evidence>
<feature type="compositionally biased region" description="Basic and acidic residues" evidence="3">
    <location>
        <begin position="56"/>
        <end position="68"/>
    </location>
</feature>
<comment type="caution">
    <text evidence="4">The sequence shown here is derived from an EMBL/GenBank/DDBJ whole genome shotgun (WGS) entry which is preliminary data.</text>
</comment>
<evidence type="ECO:0000313" key="4">
    <source>
        <dbReference type="EMBL" id="OWU97092.1"/>
    </source>
</evidence>
<dbReference type="PANTHER" id="PTHR41534:SF2">
    <property type="entry name" value="3-PHENYLPROPIONATE_CINNAMIC ACID DIOXYGENASE SUBUNIT BETA"/>
    <property type="match status" value="1"/>
</dbReference>
<feature type="region of interest" description="Disordered" evidence="3">
    <location>
        <begin position="1"/>
        <end position="131"/>
    </location>
</feature>
<dbReference type="CDD" id="cd00667">
    <property type="entry name" value="ring_hydroxylating_dioxygenases_beta"/>
    <property type="match status" value="1"/>
</dbReference>
<evidence type="ECO:0000256" key="3">
    <source>
        <dbReference type="SAM" id="MobiDB-lite"/>
    </source>
</evidence>
<dbReference type="SUPFAM" id="SSF54427">
    <property type="entry name" value="NTF2-like"/>
    <property type="match status" value="1"/>
</dbReference>
<dbReference type="InterPro" id="IPR000391">
    <property type="entry name" value="Rng_hydr_dOase-bsu"/>
</dbReference>
<dbReference type="EMBL" id="MZMV01000112">
    <property type="protein sequence ID" value="OWU97092.1"/>
    <property type="molecule type" value="Genomic_DNA"/>
</dbReference>
<dbReference type="InterPro" id="IPR032710">
    <property type="entry name" value="NTF2-like_dom_sf"/>
</dbReference>
<evidence type="ECO:0008006" key="6">
    <source>
        <dbReference type="Google" id="ProtNLM"/>
    </source>
</evidence>
<dbReference type="Proteomes" id="UP000197174">
    <property type="component" value="Unassembled WGS sequence"/>
</dbReference>
<dbReference type="Pfam" id="PF00866">
    <property type="entry name" value="Ring_hydroxyl_B"/>
    <property type="match status" value="1"/>
</dbReference>
<proteinExistence type="inferred from homology"/>
<dbReference type="PANTHER" id="PTHR41534">
    <property type="entry name" value="BLR3401 PROTEIN"/>
    <property type="match status" value="1"/>
</dbReference>
<accession>A0A246R979</accession>
<dbReference type="AlphaFoldDB" id="A0A246R979"/>
<keyword evidence="2" id="KW-0560">Oxidoreductase</keyword>
<evidence type="ECO:0000256" key="1">
    <source>
        <dbReference type="ARBA" id="ARBA00009570"/>
    </source>
</evidence>
<dbReference type="GO" id="GO:0019380">
    <property type="term" value="P:3-phenylpropionate catabolic process"/>
    <property type="evidence" value="ECO:0007669"/>
    <property type="project" value="TreeGrafter"/>
</dbReference>
<evidence type="ECO:0000313" key="5">
    <source>
        <dbReference type="Proteomes" id="UP000197174"/>
    </source>
</evidence>
<keyword evidence="5" id="KW-1185">Reference proteome</keyword>